<evidence type="ECO:0000313" key="2">
    <source>
        <dbReference type="Proteomes" id="UP001152592"/>
    </source>
</evidence>
<dbReference type="PANTHER" id="PTHR36091:SF1">
    <property type="entry name" value="ALTERED INHERITANCE OF MITOCHONDRIA PROTEIN 9, MITOCHONDRIAL"/>
    <property type="match status" value="1"/>
</dbReference>
<dbReference type="InterPro" id="IPR051035">
    <property type="entry name" value="Mito_inheritance_9"/>
</dbReference>
<name>A0A9W4NWM3_9EURO</name>
<sequence>MFKNSIPDQSTSMLPAFLQAQWPIFIRPPQSYDYVKGIFHTEPPGNFHELDEQSKATALAEWSQVKLTKAYEVSTYLEDRPAHNAMNVPRVFRELFTRCGEVSEVGIVPLRACLIEILHNWSSLEFSGDCPYSFSQEEVDTHERQFDEYRAWHEAQALAEECLDTDAEGWIAPQLDVKEKRMQNEELLALYIEKVSGEKSAEEARAMWPFAPGV</sequence>
<protein>
    <submittedName>
        <fullName evidence="1">Uncharacterized protein</fullName>
    </submittedName>
</protein>
<dbReference type="AlphaFoldDB" id="A0A9W4NWM3"/>
<dbReference type="EMBL" id="CAJVPD010000304">
    <property type="protein sequence ID" value="CAG8428842.1"/>
    <property type="molecule type" value="Genomic_DNA"/>
</dbReference>
<dbReference type="Proteomes" id="UP001152592">
    <property type="component" value="Unassembled WGS sequence"/>
</dbReference>
<dbReference type="OrthoDB" id="6123at2759"/>
<dbReference type="PANTHER" id="PTHR36091">
    <property type="entry name" value="ALTERED INHERITANCE OF MITOCHONDRIA PROTEIN 9, MITOCHONDRIAL"/>
    <property type="match status" value="1"/>
</dbReference>
<reference evidence="1" key="1">
    <citation type="submission" date="2021-07" db="EMBL/GenBank/DDBJ databases">
        <authorList>
            <person name="Branca A.L. A."/>
        </authorList>
    </citation>
    <scope>NUCLEOTIDE SEQUENCE</scope>
</reference>
<dbReference type="GO" id="GO:0005739">
    <property type="term" value="C:mitochondrion"/>
    <property type="evidence" value="ECO:0007669"/>
    <property type="project" value="TreeGrafter"/>
</dbReference>
<comment type="caution">
    <text evidence="1">The sequence shown here is derived from an EMBL/GenBank/DDBJ whole genome shotgun (WGS) entry which is preliminary data.</text>
</comment>
<gene>
    <name evidence="1" type="ORF">PSALAMII_LOCUS10667</name>
</gene>
<evidence type="ECO:0000313" key="1">
    <source>
        <dbReference type="EMBL" id="CAG8428842.1"/>
    </source>
</evidence>
<organism evidence="1 2">
    <name type="scientific">Penicillium salamii</name>
    <dbReference type="NCBI Taxonomy" id="1612424"/>
    <lineage>
        <taxon>Eukaryota</taxon>
        <taxon>Fungi</taxon>
        <taxon>Dikarya</taxon>
        <taxon>Ascomycota</taxon>
        <taxon>Pezizomycotina</taxon>
        <taxon>Eurotiomycetes</taxon>
        <taxon>Eurotiomycetidae</taxon>
        <taxon>Eurotiales</taxon>
        <taxon>Aspergillaceae</taxon>
        <taxon>Penicillium</taxon>
    </lineage>
</organism>
<proteinExistence type="predicted"/>
<accession>A0A9W4NWM3</accession>